<protein>
    <recommendedName>
        <fullName evidence="8">Penicillin-binding protein transpeptidase domain-containing protein</fullName>
    </recommendedName>
</protein>
<name>A0A1F8ESZ3_9BACT</name>
<dbReference type="GO" id="GO:0071555">
    <property type="term" value="P:cell wall organization"/>
    <property type="evidence" value="ECO:0007669"/>
    <property type="project" value="TreeGrafter"/>
</dbReference>
<evidence type="ECO:0000256" key="2">
    <source>
        <dbReference type="ARBA" id="ARBA00023136"/>
    </source>
</evidence>
<dbReference type="SUPFAM" id="SSF56519">
    <property type="entry name" value="Penicillin binding protein dimerisation domain"/>
    <property type="match status" value="1"/>
</dbReference>
<keyword evidence="2 3" id="KW-0472">Membrane</keyword>
<dbReference type="Gene3D" id="3.90.1310.10">
    <property type="entry name" value="Penicillin-binding protein 2a (Domain 2)"/>
    <property type="match status" value="1"/>
</dbReference>
<dbReference type="InterPro" id="IPR036138">
    <property type="entry name" value="PBP_dimer_sf"/>
</dbReference>
<accession>A0A1F8ESZ3</accession>
<dbReference type="PANTHER" id="PTHR30627:SF1">
    <property type="entry name" value="PEPTIDOGLYCAN D,D-TRANSPEPTIDASE FTSI"/>
    <property type="match status" value="1"/>
</dbReference>
<dbReference type="STRING" id="1802668.A2831_00135"/>
<feature type="domain" description="Penicillin-binding protein dimerisation" evidence="5">
    <location>
        <begin position="80"/>
        <end position="202"/>
    </location>
</feature>
<evidence type="ECO:0000259" key="4">
    <source>
        <dbReference type="Pfam" id="PF00905"/>
    </source>
</evidence>
<dbReference type="InterPro" id="IPR012338">
    <property type="entry name" value="Beta-lactam/transpept-like"/>
</dbReference>
<dbReference type="GO" id="GO:0005886">
    <property type="term" value="C:plasma membrane"/>
    <property type="evidence" value="ECO:0007669"/>
    <property type="project" value="TreeGrafter"/>
</dbReference>
<dbReference type="InterPro" id="IPR001460">
    <property type="entry name" value="PCN-bd_Tpept"/>
</dbReference>
<dbReference type="GO" id="GO:0008658">
    <property type="term" value="F:penicillin binding"/>
    <property type="evidence" value="ECO:0007669"/>
    <property type="project" value="InterPro"/>
</dbReference>
<reference evidence="6 7" key="1">
    <citation type="journal article" date="2016" name="Nat. Commun.">
        <title>Thousands of microbial genomes shed light on interconnected biogeochemical processes in an aquifer system.</title>
        <authorList>
            <person name="Anantharaman K."/>
            <person name="Brown C.T."/>
            <person name="Hug L.A."/>
            <person name="Sharon I."/>
            <person name="Castelle C.J."/>
            <person name="Probst A.J."/>
            <person name="Thomas B.C."/>
            <person name="Singh A."/>
            <person name="Wilkins M.J."/>
            <person name="Karaoz U."/>
            <person name="Brodie E.L."/>
            <person name="Williams K.H."/>
            <person name="Hubbard S.S."/>
            <person name="Banfield J.F."/>
        </authorList>
    </citation>
    <scope>NUCLEOTIDE SEQUENCE [LARGE SCALE GENOMIC DNA]</scope>
</reference>
<keyword evidence="3" id="KW-0812">Transmembrane</keyword>
<comment type="caution">
    <text evidence="6">The sequence shown here is derived from an EMBL/GenBank/DDBJ whole genome shotgun (WGS) entry which is preliminary data.</text>
</comment>
<feature type="domain" description="Penicillin-binding protein transpeptidase" evidence="4">
    <location>
        <begin position="267"/>
        <end position="572"/>
    </location>
</feature>
<proteinExistence type="predicted"/>
<dbReference type="EMBL" id="MGJI01000027">
    <property type="protein sequence ID" value="OGN03963.1"/>
    <property type="molecule type" value="Genomic_DNA"/>
</dbReference>
<evidence type="ECO:0000256" key="1">
    <source>
        <dbReference type="ARBA" id="ARBA00004370"/>
    </source>
</evidence>
<dbReference type="Gene3D" id="3.40.710.10">
    <property type="entry name" value="DD-peptidase/beta-lactamase superfamily"/>
    <property type="match status" value="1"/>
</dbReference>
<gene>
    <name evidence="6" type="ORF">A2831_00135</name>
</gene>
<dbReference type="Proteomes" id="UP000177507">
    <property type="component" value="Unassembled WGS sequence"/>
</dbReference>
<evidence type="ECO:0000256" key="3">
    <source>
        <dbReference type="SAM" id="Phobius"/>
    </source>
</evidence>
<evidence type="ECO:0000313" key="6">
    <source>
        <dbReference type="EMBL" id="OGN03963.1"/>
    </source>
</evidence>
<sequence>MSYKTNDGRVAFFIIVLLALTGLIIYRLFNLTQIRHEEITQLVKGQYNNPDSLLVGRGNIYFSDYSATPSSPLGTGEKKIAATNKSFSYLYSNNSRVNSASAAAKLSLILGREEFELKSLLDQKEKSYLVIARNLTVEQSDKIKALKEAGLTVASEVVRFYSNKTLASHVLGFVGFDGNRRVGQYGVEFSYDNILNGDRRTQELLGNRTYSKLISGLRFWSKNKKEPLPETETQEGDDLVLTIDFNIQSMAEIKLDALIKKWSAAGGSIIVQDPLTGAILAMVSSPSFDPNNYANYKLSHFINPSVQEVFEPGSSFKTITMAGALDSGAVRPDTTYNDTGEVKEGRYTIRNFNEKANGIQTMRQVLEHSLNTGAIFAQGRTGDDKFLNYVVGFGFGQKSGVDLGGEVSGNIANLYSGRKINFLTASFGQGIAVTPLQLINAYSAVANNGKLMKPYIVKEIIKSDGSVIKTEPIVLGAPISDKTSAQLKSMLVDVVDRGFDRARIKGYDVAGKTGTAQIPDPSGGYLDNNRFVHDFVGFAPAYSPRFVVLIKMDKPQGIKFAADSLSPVFGEIARYLIRYFNIPPTRQ</sequence>
<feature type="transmembrane region" description="Helical" evidence="3">
    <location>
        <begin position="12"/>
        <end position="29"/>
    </location>
</feature>
<dbReference type="InterPro" id="IPR050515">
    <property type="entry name" value="Beta-lactam/transpept"/>
</dbReference>
<dbReference type="Pfam" id="PF03717">
    <property type="entry name" value="PBP_dimer"/>
    <property type="match status" value="1"/>
</dbReference>
<comment type="subcellular location">
    <subcellularLocation>
        <location evidence="1">Membrane</location>
    </subcellularLocation>
</comment>
<dbReference type="PANTHER" id="PTHR30627">
    <property type="entry name" value="PEPTIDOGLYCAN D,D-TRANSPEPTIDASE"/>
    <property type="match status" value="1"/>
</dbReference>
<dbReference type="InterPro" id="IPR005311">
    <property type="entry name" value="PBP_dimer"/>
</dbReference>
<dbReference type="AlphaFoldDB" id="A0A1F8ESZ3"/>
<evidence type="ECO:0000313" key="7">
    <source>
        <dbReference type="Proteomes" id="UP000177507"/>
    </source>
</evidence>
<dbReference type="Gene3D" id="3.30.450.330">
    <property type="match status" value="1"/>
</dbReference>
<dbReference type="SUPFAM" id="SSF56601">
    <property type="entry name" value="beta-lactamase/transpeptidase-like"/>
    <property type="match status" value="1"/>
</dbReference>
<dbReference type="Pfam" id="PF00905">
    <property type="entry name" value="Transpeptidase"/>
    <property type="match status" value="1"/>
</dbReference>
<keyword evidence="3" id="KW-1133">Transmembrane helix</keyword>
<evidence type="ECO:0008006" key="8">
    <source>
        <dbReference type="Google" id="ProtNLM"/>
    </source>
</evidence>
<evidence type="ECO:0000259" key="5">
    <source>
        <dbReference type="Pfam" id="PF03717"/>
    </source>
</evidence>
<organism evidence="6 7">
    <name type="scientific">Candidatus Yanofskybacteria bacterium RIFCSPHIGHO2_01_FULL_44_17</name>
    <dbReference type="NCBI Taxonomy" id="1802668"/>
    <lineage>
        <taxon>Bacteria</taxon>
        <taxon>Candidatus Yanofskyibacteriota</taxon>
    </lineage>
</organism>